<dbReference type="InterPro" id="IPR043129">
    <property type="entry name" value="ATPase_NBD"/>
</dbReference>
<evidence type="ECO:0000313" key="4">
    <source>
        <dbReference type="EMBL" id="GAF80209.1"/>
    </source>
</evidence>
<keyword evidence="2" id="KW-0418">Kinase</keyword>
<evidence type="ECO:0000259" key="3">
    <source>
        <dbReference type="Pfam" id="PF00370"/>
    </source>
</evidence>
<dbReference type="AlphaFoldDB" id="X0SGR7"/>
<dbReference type="GO" id="GO:0005975">
    <property type="term" value="P:carbohydrate metabolic process"/>
    <property type="evidence" value="ECO:0007669"/>
    <property type="project" value="InterPro"/>
</dbReference>
<keyword evidence="1" id="KW-0808">Transferase</keyword>
<dbReference type="InterPro" id="IPR050406">
    <property type="entry name" value="FGGY_Carb_Kinase"/>
</dbReference>
<reference evidence="4" key="1">
    <citation type="journal article" date="2014" name="Front. Microbiol.">
        <title>High frequency of phylogenetically diverse reductive dehalogenase-homologous genes in deep subseafloor sedimentary metagenomes.</title>
        <authorList>
            <person name="Kawai M."/>
            <person name="Futagami T."/>
            <person name="Toyoda A."/>
            <person name="Takaki Y."/>
            <person name="Nishi S."/>
            <person name="Hori S."/>
            <person name="Arai W."/>
            <person name="Tsubouchi T."/>
            <person name="Morono Y."/>
            <person name="Uchiyama I."/>
            <person name="Ito T."/>
            <person name="Fujiyama A."/>
            <person name="Inagaki F."/>
            <person name="Takami H."/>
        </authorList>
    </citation>
    <scope>NUCLEOTIDE SEQUENCE</scope>
    <source>
        <strain evidence="4">Expedition CK06-06</strain>
    </source>
</reference>
<dbReference type="Gene3D" id="3.30.420.40">
    <property type="match status" value="1"/>
</dbReference>
<sequence>MEVILAIDIGTSSVKVAVINSKGKFIKTSQTNYPTHYLKPNNLEQDPEDWWDAVKSGIYQILKETQNSKISKLSITGISCCGHSPTLVCVDKQGKILRPAIIWQDSRAFKEVKYIKEKLKKELYASKMIYPLTPSSRIAKLIWLKNNEP</sequence>
<dbReference type="InterPro" id="IPR018484">
    <property type="entry name" value="FGGY_N"/>
</dbReference>
<dbReference type="SUPFAM" id="SSF53067">
    <property type="entry name" value="Actin-like ATPase domain"/>
    <property type="match status" value="1"/>
</dbReference>
<dbReference type="PANTHER" id="PTHR43095">
    <property type="entry name" value="SUGAR KINASE"/>
    <property type="match status" value="1"/>
</dbReference>
<dbReference type="Pfam" id="PF00370">
    <property type="entry name" value="FGGY_N"/>
    <property type="match status" value="1"/>
</dbReference>
<name>X0SGR7_9ZZZZ</name>
<evidence type="ECO:0000256" key="2">
    <source>
        <dbReference type="ARBA" id="ARBA00022777"/>
    </source>
</evidence>
<comment type="caution">
    <text evidence="4">The sequence shown here is derived from an EMBL/GenBank/DDBJ whole genome shotgun (WGS) entry which is preliminary data.</text>
</comment>
<dbReference type="GO" id="GO:0016301">
    <property type="term" value="F:kinase activity"/>
    <property type="evidence" value="ECO:0007669"/>
    <property type="project" value="UniProtKB-KW"/>
</dbReference>
<gene>
    <name evidence="4" type="ORF">S01H1_16254</name>
</gene>
<accession>X0SGR7</accession>
<evidence type="ECO:0000256" key="1">
    <source>
        <dbReference type="ARBA" id="ARBA00022679"/>
    </source>
</evidence>
<protein>
    <recommendedName>
        <fullName evidence="3">Carbohydrate kinase FGGY N-terminal domain-containing protein</fullName>
    </recommendedName>
</protein>
<dbReference type="EMBL" id="BARS01008535">
    <property type="protein sequence ID" value="GAF80209.1"/>
    <property type="molecule type" value="Genomic_DNA"/>
</dbReference>
<proteinExistence type="predicted"/>
<feature type="domain" description="Carbohydrate kinase FGGY N-terminal" evidence="3">
    <location>
        <begin position="3"/>
        <end position="149"/>
    </location>
</feature>
<feature type="non-terminal residue" evidence="4">
    <location>
        <position position="149"/>
    </location>
</feature>
<organism evidence="4">
    <name type="scientific">marine sediment metagenome</name>
    <dbReference type="NCBI Taxonomy" id="412755"/>
    <lineage>
        <taxon>unclassified sequences</taxon>
        <taxon>metagenomes</taxon>
        <taxon>ecological metagenomes</taxon>
    </lineage>
</organism>